<keyword evidence="2" id="KW-0732">Signal</keyword>
<dbReference type="InterPro" id="IPR002048">
    <property type="entry name" value="EF_hand_dom"/>
</dbReference>
<feature type="signal peptide" evidence="2">
    <location>
        <begin position="1"/>
        <end position="19"/>
    </location>
</feature>
<organism evidence="4 5">
    <name type="scientific">Sphingomonas insulae</name>
    <dbReference type="NCBI Taxonomy" id="424800"/>
    <lineage>
        <taxon>Bacteria</taxon>
        <taxon>Pseudomonadati</taxon>
        <taxon>Pseudomonadota</taxon>
        <taxon>Alphaproteobacteria</taxon>
        <taxon>Sphingomonadales</taxon>
        <taxon>Sphingomonadaceae</taxon>
        <taxon>Sphingomonas</taxon>
    </lineage>
</organism>
<comment type="caution">
    <text evidence="4">The sequence shown here is derived from an EMBL/GenBank/DDBJ whole genome shotgun (WGS) entry which is preliminary data.</text>
</comment>
<dbReference type="PROSITE" id="PS00018">
    <property type="entry name" value="EF_HAND_1"/>
    <property type="match status" value="2"/>
</dbReference>
<dbReference type="InterPro" id="IPR018247">
    <property type="entry name" value="EF_Hand_1_Ca_BS"/>
</dbReference>
<sequence>MLKYALLAGVMTIAAPALAQTQTNTAPQAATAPAAVPDGTPVADPQASPATPMDSAQATPADGTTQSAAAEPEATGGQVASVVETEFPTYDANKDGKLEKAEFASWMVKLKQASDPKASATSAETKAWVNAAFAQADTDKNRSVTQPELVGFLSKGQS</sequence>
<accession>A0ABP3SZD5</accession>
<dbReference type="Proteomes" id="UP001500238">
    <property type="component" value="Unassembled WGS sequence"/>
</dbReference>
<evidence type="ECO:0000313" key="4">
    <source>
        <dbReference type="EMBL" id="GAA0670616.1"/>
    </source>
</evidence>
<gene>
    <name evidence="4" type="ORF">GCM10009102_21730</name>
</gene>
<proteinExistence type="predicted"/>
<feature type="region of interest" description="Disordered" evidence="1">
    <location>
        <begin position="21"/>
        <end position="82"/>
    </location>
</feature>
<dbReference type="PROSITE" id="PS50222">
    <property type="entry name" value="EF_HAND_2"/>
    <property type="match status" value="1"/>
</dbReference>
<dbReference type="SUPFAM" id="SSF47473">
    <property type="entry name" value="EF-hand"/>
    <property type="match status" value="1"/>
</dbReference>
<dbReference type="InterPro" id="IPR011992">
    <property type="entry name" value="EF-hand-dom_pair"/>
</dbReference>
<evidence type="ECO:0000313" key="5">
    <source>
        <dbReference type="Proteomes" id="UP001500238"/>
    </source>
</evidence>
<keyword evidence="5" id="KW-1185">Reference proteome</keyword>
<feature type="chain" id="PRO_5046452749" description="EF-hand domain-containing protein" evidence="2">
    <location>
        <begin position="20"/>
        <end position="158"/>
    </location>
</feature>
<dbReference type="Gene3D" id="1.10.238.10">
    <property type="entry name" value="EF-hand"/>
    <property type="match status" value="1"/>
</dbReference>
<dbReference type="EMBL" id="BAAAES010000008">
    <property type="protein sequence ID" value="GAA0670616.1"/>
    <property type="molecule type" value="Genomic_DNA"/>
</dbReference>
<dbReference type="RefSeq" id="WP_163956932.1">
    <property type="nucleotide sequence ID" value="NZ_BAAAES010000008.1"/>
</dbReference>
<feature type="compositionally biased region" description="Polar residues" evidence="1">
    <location>
        <begin position="54"/>
        <end position="68"/>
    </location>
</feature>
<evidence type="ECO:0000256" key="2">
    <source>
        <dbReference type="SAM" id="SignalP"/>
    </source>
</evidence>
<dbReference type="SMART" id="SM00054">
    <property type="entry name" value="EFh"/>
    <property type="match status" value="2"/>
</dbReference>
<name>A0ABP3SZD5_9SPHN</name>
<protein>
    <recommendedName>
        <fullName evidence="3">EF-hand domain-containing protein</fullName>
    </recommendedName>
</protein>
<feature type="domain" description="EF-hand" evidence="3">
    <location>
        <begin position="78"/>
        <end position="113"/>
    </location>
</feature>
<evidence type="ECO:0000259" key="3">
    <source>
        <dbReference type="PROSITE" id="PS50222"/>
    </source>
</evidence>
<evidence type="ECO:0000256" key="1">
    <source>
        <dbReference type="SAM" id="MobiDB-lite"/>
    </source>
</evidence>
<reference evidence="5" key="1">
    <citation type="journal article" date="2019" name="Int. J. Syst. Evol. Microbiol.">
        <title>The Global Catalogue of Microorganisms (GCM) 10K type strain sequencing project: providing services to taxonomists for standard genome sequencing and annotation.</title>
        <authorList>
            <consortium name="The Broad Institute Genomics Platform"/>
            <consortium name="The Broad Institute Genome Sequencing Center for Infectious Disease"/>
            <person name="Wu L."/>
            <person name="Ma J."/>
        </authorList>
    </citation>
    <scope>NUCLEOTIDE SEQUENCE [LARGE SCALE GENOMIC DNA]</scope>
    <source>
        <strain evidence="5">JCM 14603</strain>
    </source>
</reference>
<feature type="compositionally biased region" description="Low complexity" evidence="1">
    <location>
        <begin position="21"/>
        <end position="45"/>
    </location>
</feature>